<dbReference type="MEROPS" id="M20.015"/>
<dbReference type="GO" id="GO:0046872">
    <property type="term" value="F:metal ion binding"/>
    <property type="evidence" value="ECO:0007669"/>
    <property type="project" value="UniProtKB-KW"/>
</dbReference>
<sequence length="403" mass="42942">MSADSRRQEAEVLGREAEALLPELTAFRRELHRRPELSMEEVETTRRIREELAREGIRLLPLDLPVGVLAEIDGGEPGPLVALRADIDALPVTEETGLPFASEIPGRMHACGHDFHTAAILGAAKLLHRRAGSFRGRVRLLFQPGEEKGTGAKALIGAGALEGVQAIFGMHNKPDLPVGTIGLREGPLMASVDGFKIRVSGKGGHAAIPDAAIDPIVAASAIVGGLQTAVSRSISPHHSAVLSVCRFQAGTTWNVIPDEAVLDGTIRTFNAEVRSRMPVLLERIAAGIAAGYGAEARVSWFAGIPFVDNDPGAVDIVKTAADRLSLSITKAERSSGGEDFAYYQREVPGGFVWLGTGGTEQWHHPKFTVSEEALAPAAALFALSALEALERLEQEVPPLVQVE</sequence>
<dbReference type="InterPro" id="IPR036264">
    <property type="entry name" value="Bact_exopeptidase_dim_dom"/>
</dbReference>
<dbReference type="Gene3D" id="3.40.630.10">
    <property type="entry name" value="Zn peptidases"/>
    <property type="match status" value="1"/>
</dbReference>
<dbReference type="Proteomes" id="UP000006620">
    <property type="component" value="Chromosome"/>
</dbReference>
<dbReference type="SUPFAM" id="SSF55031">
    <property type="entry name" value="Bacterial exopeptidase dimerisation domain"/>
    <property type="match status" value="1"/>
</dbReference>
<reference evidence="5" key="1">
    <citation type="submission" date="2011-06" db="EMBL/GenBank/DDBJ databases">
        <title>Complete genome sequence of Paenibacillus mucilaginosus KNP414.</title>
        <authorList>
            <person name="Wang J."/>
            <person name="Hu S."/>
            <person name="Hu X."/>
            <person name="Zhang B."/>
            <person name="Dong D."/>
            <person name="Zhang S."/>
            <person name="Zhao K."/>
            <person name="Wu D."/>
        </authorList>
    </citation>
    <scope>NUCLEOTIDE SEQUENCE [LARGE SCALE GENOMIC DNA]</scope>
    <source>
        <strain evidence="5">KNP414</strain>
    </source>
</reference>
<dbReference type="PATRIC" id="fig|1036673.3.peg.4590"/>
<dbReference type="PANTHER" id="PTHR11014">
    <property type="entry name" value="PEPTIDASE M20 FAMILY MEMBER"/>
    <property type="match status" value="1"/>
</dbReference>
<dbReference type="FunFam" id="3.30.70.360:FF:000001">
    <property type="entry name" value="N-acetyldiaminopimelate deacetylase"/>
    <property type="match status" value="1"/>
</dbReference>
<evidence type="ECO:0000256" key="1">
    <source>
        <dbReference type="ARBA" id="ARBA00022801"/>
    </source>
</evidence>
<proteinExistence type="predicted"/>
<organism evidence="4 5">
    <name type="scientific">Paenibacillus mucilaginosus (strain KNP414)</name>
    <dbReference type="NCBI Taxonomy" id="1036673"/>
    <lineage>
        <taxon>Bacteria</taxon>
        <taxon>Bacillati</taxon>
        <taxon>Bacillota</taxon>
        <taxon>Bacilli</taxon>
        <taxon>Bacillales</taxon>
        <taxon>Paenibacillaceae</taxon>
        <taxon>Paenibacillus</taxon>
    </lineage>
</organism>
<keyword evidence="2" id="KW-0464">Manganese</keyword>
<reference evidence="4 5" key="2">
    <citation type="journal article" date="2013" name="Genome Announc.">
        <title>Genome Sequence of Growth-Improving Paenibacillus mucilaginosus Strain KNP414.</title>
        <authorList>
            <person name="Lu J.J."/>
            <person name="Wang J.F."/>
            <person name="Hu X.F."/>
        </authorList>
    </citation>
    <scope>NUCLEOTIDE SEQUENCE [LARGE SCALE GENOMIC DNA]</scope>
    <source>
        <strain evidence="4 5">KNP414</strain>
    </source>
</reference>
<evidence type="ECO:0000313" key="4">
    <source>
        <dbReference type="EMBL" id="AEI43500.1"/>
    </source>
</evidence>
<dbReference type="EMBL" id="CP002869">
    <property type="protein sequence ID" value="AEI43500.1"/>
    <property type="molecule type" value="Genomic_DNA"/>
</dbReference>
<feature type="binding site" evidence="2">
    <location>
        <position position="171"/>
    </location>
    <ligand>
        <name>Mn(2+)</name>
        <dbReference type="ChEBI" id="CHEBI:29035"/>
        <label>2</label>
    </ligand>
</feature>
<feature type="binding site" evidence="2">
    <location>
        <position position="113"/>
    </location>
    <ligand>
        <name>Mn(2+)</name>
        <dbReference type="ChEBI" id="CHEBI:29035"/>
        <label>2</label>
    </ligand>
</feature>
<dbReference type="AlphaFoldDB" id="F8FLD2"/>
<dbReference type="InterPro" id="IPR002933">
    <property type="entry name" value="Peptidase_M20"/>
</dbReference>
<comment type="cofactor">
    <cofactor evidence="2">
        <name>Mn(2+)</name>
        <dbReference type="ChEBI" id="CHEBI:29035"/>
    </cofactor>
    <text evidence="2">The Mn(2+) ion enhances activity.</text>
</comment>
<dbReference type="PIRSF" id="PIRSF005962">
    <property type="entry name" value="Pept_M20D_amidohydro"/>
    <property type="match status" value="1"/>
</dbReference>
<dbReference type="HOGENOM" id="CLU_023257_1_1_9"/>
<dbReference type="Pfam" id="PF01546">
    <property type="entry name" value="Peptidase_M20"/>
    <property type="match status" value="1"/>
</dbReference>
<dbReference type="InterPro" id="IPR011650">
    <property type="entry name" value="Peptidase_M20_dimer"/>
</dbReference>
<name>F8FLD2_PAEMK</name>
<feature type="binding site" evidence="2">
    <location>
        <position position="111"/>
    </location>
    <ligand>
        <name>Mn(2+)</name>
        <dbReference type="ChEBI" id="CHEBI:29035"/>
        <label>2</label>
    </ligand>
</feature>
<feature type="binding site" evidence="2">
    <location>
        <position position="363"/>
    </location>
    <ligand>
        <name>Mn(2+)</name>
        <dbReference type="ChEBI" id="CHEBI:29035"/>
        <label>2</label>
    </ligand>
</feature>
<gene>
    <name evidence="4" type="ordered locus">KNP414_04975</name>
</gene>
<keyword evidence="1" id="KW-0378">Hydrolase</keyword>
<dbReference type="Pfam" id="PF07687">
    <property type="entry name" value="M20_dimer"/>
    <property type="match status" value="1"/>
</dbReference>
<evidence type="ECO:0000256" key="2">
    <source>
        <dbReference type="PIRSR" id="PIRSR005962-1"/>
    </source>
</evidence>
<dbReference type="KEGG" id="pms:KNP414_04975"/>
<dbReference type="Gene3D" id="3.30.70.360">
    <property type="match status" value="1"/>
</dbReference>
<dbReference type="GO" id="GO:0050118">
    <property type="term" value="F:N-acetyldiaminopimelate deacetylase activity"/>
    <property type="evidence" value="ECO:0007669"/>
    <property type="project" value="UniProtKB-ARBA"/>
</dbReference>
<dbReference type="SUPFAM" id="SSF53187">
    <property type="entry name" value="Zn-dependent exopeptidases"/>
    <property type="match status" value="1"/>
</dbReference>
<dbReference type="RefSeq" id="WP_013918653.1">
    <property type="nucleotide sequence ID" value="NC_015690.1"/>
</dbReference>
<dbReference type="PANTHER" id="PTHR11014:SF63">
    <property type="entry name" value="METALLOPEPTIDASE, PUTATIVE (AFU_ORTHOLOGUE AFUA_6G09600)-RELATED"/>
    <property type="match status" value="1"/>
</dbReference>
<dbReference type="NCBIfam" id="TIGR01891">
    <property type="entry name" value="amidohydrolases"/>
    <property type="match status" value="1"/>
</dbReference>
<protein>
    <recommendedName>
        <fullName evidence="3">Peptidase M20 dimerisation domain-containing protein</fullName>
    </recommendedName>
</protein>
<evidence type="ECO:0000259" key="3">
    <source>
        <dbReference type="Pfam" id="PF07687"/>
    </source>
</evidence>
<accession>F8FLD2</accession>
<dbReference type="GO" id="GO:0019877">
    <property type="term" value="P:diaminopimelate biosynthetic process"/>
    <property type="evidence" value="ECO:0007669"/>
    <property type="project" value="UniProtKB-ARBA"/>
</dbReference>
<evidence type="ECO:0000313" key="5">
    <source>
        <dbReference type="Proteomes" id="UP000006620"/>
    </source>
</evidence>
<feature type="binding site" evidence="2">
    <location>
        <position position="147"/>
    </location>
    <ligand>
        <name>Mn(2+)</name>
        <dbReference type="ChEBI" id="CHEBI:29035"/>
        <label>2</label>
    </ligand>
</feature>
<keyword evidence="2" id="KW-0479">Metal-binding</keyword>
<feature type="domain" description="Peptidase M20 dimerisation" evidence="3">
    <location>
        <begin position="194"/>
        <end position="272"/>
    </location>
</feature>
<dbReference type="InterPro" id="IPR017439">
    <property type="entry name" value="Amidohydrolase"/>
</dbReference>